<evidence type="ECO:0000313" key="2">
    <source>
        <dbReference type="Proteomes" id="UP001500064"/>
    </source>
</evidence>
<protein>
    <submittedName>
        <fullName evidence="1">Uncharacterized protein</fullName>
    </submittedName>
</protein>
<dbReference type="Gene3D" id="3.40.1410.10">
    <property type="entry name" value="Chorismate lyase-like"/>
    <property type="match status" value="1"/>
</dbReference>
<reference evidence="2" key="1">
    <citation type="journal article" date="2019" name="Int. J. Syst. Evol. Microbiol.">
        <title>The Global Catalogue of Microorganisms (GCM) 10K type strain sequencing project: providing services to taxonomists for standard genome sequencing and annotation.</title>
        <authorList>
            <consortium name="The Broad Institute Genomics Platform"/>
            <consortium name="The Broad Institute Genome Sequencing Center for Infectious Disease"/>
            <person name="Wu L."/>
            <person name="Ma J."/>
        </authorList>
    </citation>
    <scope>NUCLEOTIDE SEQUENCE [LARGE SCALE GENOMIC DNA]</scope>
    <source>
        <strain evidence="2">JCM 13929</strain>
    </source>
</reference>
<gene>
    <name evidence="1" type="ORF">GCM10009733_078390</name>
</gene>
<dbReference type="SUPFAM" id="SSF64288">
    <property type="entry name" value="Chorismate lyase-like"/>
    <property type="match status" value="1"/>
</dbReference>
<proteinExistence type="predicted"/>
<accession>A0ABP4S955</accession>
<dbReference type="Proteomes" id="UP001500064">
    <property type="component" value="Unassembled WGS sequence"/>
</dbReference>
<dbReference type="InterPro" id="IPR028978">
    <property type="entry name" value="Chorismate_lyase_/UTRA_dom_sf"/>
</dbReference>
<dbReference type="EMBL" id="BAAAMU010000083">
    <property type="protein sequence ID" value="GAA1669275.1"/>
    <property type="molecule type" value="Genomic_DNA"/>
</dbReference>
<evidence type="ECO:0000313" key="1">
    <source>
        <dbReference type="EMBL" id="GAA1669275.1"/>
    </source>
</evidence>
<name>A0ABP4S955_9ACTN</name>
<comment type="caution">
    <text evidence="1">The sequence shown here is derived from an EMBL/GenBank/DDBJ whole genome shotgun (WGS) entry which is preliminary data.</text>
</comment>
<organism evidence="1 2">
    <name type="scientific">Nonomuraea maheshkhaliensis</name>
    <dbReference type="NCBI Taxonomy" id="419590"/>
    <lineage>
        <taxon>Bacteria</taxon>
        <taxon>Bacillati</taxon>
        <taxon>Actinomycetota</taxon>
        <taxon>Actinomycetes</taxon>
        <taxon>Streptosporangiales</taxon>
        <taxon>Streptosporangiaceae</taxon>
        <taxon>Nonomuraea</taxon>
    </lineage>
</organism>
<keyword evidence="2" id="KW-1185">Reference proteome</keyword>
<sequence>MRGRGSFVRPMPERRTILITDHDRPDLAAPGNHLDVQAFGWDLAQRDRDVPLFTGEKTTANRDIAIMLSVRPGHPVIRRRSMWHRGHTAAIHGASARLEINSYTNADLLPDWDDPKRNAQYRKRAGLFYQSLIREHGPVRWMTLTTARIAYEGERAALGMDYAEAVLIIRRTLPFAAQAIGTTERSRRKTARQYAGVTGGRVSPVVGRGPVCVALGRFR</sequence>